<reference evidence="2" key="2">
    <citation type="submission" date="2020-09" db="EMBL/GenBank/DDBJ databases">
        <title>Reference genome assembly for Australian Ascochyta lentis isolate Al4.</title>
        <authorList>
            <person name="Lee R.C."/>
            <person name="Farfan-Caceres L.M."/>
            <person name="Debler J.W."/>
            <person name="Williams A.H."/>
            <person name="Henares B.M."/>
        </authorList>
    </citation>
    <scope>NUCLEOTIDE SEQUENCE</scope>
    <source>
        <strain evidence="2">Al4</strain>
    </source>
</reference>
<name>A0A8H7J6P7_9PLEO</name>
<feature type="region of interest" description="Disordered" evidence="1">
    <location>
        <begin position="28"/>
        <end position="49"/>
    </location>
</feature>
<gene>
    <name evidence="2" type="ORF">EKO04_005108</name>
</gene>
<dbReference type="Proteomes" id="UP000651452">
    <property type="component" value="Unassembled WGS sequence"/>
</dbReference>
<dbReference type="AlphaFoldDB" id="A0A8H7J6P7"/>
<organism evidence="2 3">
    <name type="scientific">Ascochyta lentis</name>
    <dbReference type="NCBI Taxonomy" id="205686"/>
    <lineage>
        <taxon>Eukaryota</taxon>
        <taxon>Fungi</taxon>
        <taxon>Dikarya</taxon>
        <taxon>Ascomycota</taxon>
        <taxon>Pezizomycotina</taxon>
        <taxon>Dothideomycetes</taxon>
        <taxon>Pleosporomycetidae</taxon>
        <taxon>Pleosporales</taxon>
        <taxon>Pleosporineae</taxon>
        <taxon>Didymellaceae</taxon>
        <taxon>Ascochyta</taxon>
    </lineage>
</organism>
<evidence type="ECO:0000313" key="2">
    <source>
        <dbReference type="EMBL" id="KAF9697227.1"/>
    </source>
</evidence>
<evidence type="ECO:0000256" key="1">
    <source>
        <dbReference type="SAM" id="MobiDB-lite"/>
    </source>
</evidence>
<keyword evidence="3" id="KW-1185">Reference proteome</keyword>
<evidence type="ECO:0000313" key="3">
    <source>
        <dbReference type="Proteomes" id="UP000651452"/>
    </source>
</evidence>
<comment type="caution">
    <text evidence="2">The sequence shown here is derived from an EMBL/GenBank/DDBJ whole genome shotgun (WGS) entry which is preliminary data.</text>
</comment>
<proteinExistence type="predicted"/>
<accession>A0A8H7J6P7</accession>
<sequence length="119" mass="12591">MASPPCHVKVFEMDEGPLAAHSEIAHGAETSARAHRSHLPSPTTRQHDTGAFAAGTTMTTAPLSAMDAVVDSRTRQMQPIRIQPLSVPIIHTLAADPGLGRVNPAQFVPNGPSRVWKAG</sequence>
<dbReference type="EMBL" id="RZGK01000008">
    <property type="protein sequence ID" value="KAF9697227.1"/>
    <property type="molecule type" value="Genomic_DNA"/>
</dbReference>
<protein>
    <submittedName>
        <fullName evidence="2">Uncharacterized protein</fullName>
    </submittedName>
</protein>
<reference evidence="2" key="1">
    <citation type="submission" date="2018-12" db="EMBL/GenBank/DDBJ databases">
        <authorList>
            <person name="Syme R.A."/>
            <person name="Farfan-Caceres L."/>
            <person name="Lichtenzveig J."/>
        </authorList>
    </citation>
    <scope>NUCLEOTIDE SEQUENCE</scope>
    <source>
        <strain evidence="2">Al4</strain>
    </source>
</reference>